<dbReference type="PROSITE" id="PS51318">
    <property type="entry name" value="TAT"/>
    <property type="match status" value="1"/>
</dbReference>
<evidence type="ECO:0000313" key="2">
    <source>
        <dbReference type="EMBL" id="PHZ85577.1"/>
    </source>
</evidence>
<dbReference type="Proteomes" id="UP000229730">
    <property type="component" value="Unassembled WGS sequence"/>
</dbReference>
<keyword evidence="1" id="KW-0732">Signal</keyword>
<evidence type="ECO:0000256" key="1">
    <source>
        <dbReference type="SAM" id="SignalP"/>
    </source>
</evidence>
<feature type="signal peptide" evidence="1">
    <location>
        <begin position="1"/>
        <end position="26"/>
    </location>
</feature>
<gene>
    <name evidence="2" type="ORF">CRD36_02475</name>
</gene>
<accession>A0A2G4YTF7</accession>
<feature type="chain" id="PRO_5013612983" evidence="1">
    <location>
        <begin position="27"/>
        <end position="294"/>
    </location>
</feature>
<dbReference type="OrthoDB" id="7477872at2"/>
<reference evidence="2 3" key="1">
    <citation type="submission" date="2017-10" db="EMBL/GenBank/DDBJ databases">
        <title>Frigbacter circumglobatus gen. nov. sp. nov., isolated from sediment cultured in situ.</title>
        <authorList>
            <person name="Zhao Z."/>
        </authorList>
    </citation>
    <scope>NUCLEOTIDE SEQUENCE [LARGE SCALE GENOMIC DNA]</scope>
    <source>
        <strain evidence="2 3">ZYL</strain>
    </source>
</reference>
<dbReference type="EMBL" id="PDEM01000009">
    <property type="protein sequence ID" value="PHZ85577.1"/>
    <property type="molecule type" value="Genomic_DNA"/>
</dbReference>
<evidence type="ECO:0000313" key="3">
    <source>
        <dbReference type="Proteomes" id="UP000229730"/>
    </source>
</evidence>
<dbReference type="InParanoid" id="A0A2G4YTF7"/>
<dbReference type="InterPro" id="IPR006311">
    <property type="entry name" value="TAT_signal"/>
</dbReference>
<dbReference type="RefSeq" id="WP_099471160.1">
    <property type="nucleotide sequence ID" value="NZ_CP041025.1"/>
</dbReference>
<protein>
    <submittedName>
        <fullName evidence="2">Uncharacterized protein</fullName>
    </submittedName>
</protein>
<proteinExistence type="predicted"/>
<dbReference type="AlphaFoldDB" id="A0A2G4YTF7"/>
<name>A0A2G4YTF7_9PROT</name>
<keyword evidence="3" id="KW-1185">Reference proteome</keyword>
<organism evidence="2 3">
    <name type="scientific">Paremcibacter congregatus</name>
    <dbReference type="NCBI Taxonomy" id="2043170"/>
    <lineage>
        <taxon>Bacteria</taxon>
        <taxon>Pseudomonadati</taxon>
        <taxon>Pseudomonadota</taxon>
        <taxon>Alphaproteobacteria</taxon>
        <taxon>Emcibacterales</taxon>
        <taxon>Emcibacteraceae</taxon>
        <taxon>Paremcibacter</taxon>
    </lineage>
</organism>
<comment type="caution">
    <text evidence="2">The sequence shown here is derived from an EMBL/GenBank/DDBJ whole genome shotgun (WGS) entry which is preliminary data.</text>
</comment>
<sequence length="294" mass="32143">MPNRRVILWAALLFSASLALGLPARAERALTLQDRSDPLYWQTDHARLLDSDPMRMVLQSLRATAAKKGTENILPPDEVASQITNLLLAEQTRNEAIHIQTTLTTVGALSGFACQMAIRNGFIAEGKITLDKALVAVKTTNGETFFTGPFLNECLITDKKGQHSVWGFVGGAALHLGKPLPDVTDIFAHTGATIGQDSFGVPELPEQHLPQMSSEALLWKYWNIIRNTLVLNEQPPAQWPLIIGLSAQQLILESKDAIDPTIAAQIVMEAAVPMSHLDPARIYEASLSEPNLEK</sequence>